<evidence type="ECO:0000313" key="1">
    <source>
        <dbReference type="EMBL" id="KAI1708486.1"/>
    </source>
</evidence>
<name>A0AAD4MZH0_9BILA</name>
<sequence>MPVLSRDEFRDVFTFCSRRQLCRIRQVSQLLNKIIQREFSAAPLHDLDSLTYTNNFWRSFFDDDGILDFGVISKSLRDVLIASKYLRFYHTNISFDHELKLSDLQDMSHLWINRELTIDWSVNRFDLTEELSQLVSQSKTVNIYGNNAIAALSHLLKGNCEKIRIKDNRPISGKLPLAEIAEFLYKPCAEPRAKRELELVLCCDRNSYREEWKEFIVSVEQKFTQASSPVYFFFGYGNLCDDDTVYRNVLRHNSQAKSNMRLVGVPGKFSFFVEPCDVPAQDSFFAGGFLY</sequence>
<gene>
    <name evidence="1" type="ORF">DdX_11874</name>
</gene>
<organism evidence="1 2">
    <name type="scientific">Ditylenchus destructor</name>
    <dbReference type="NCBI Taxonomy" id="166010"/>
    <lineage>
        <taxon>Eukaryota</taxon>
        <taxon>Metazoa</taxon>
        <taxon>Ecdysozoa</taxon>
        <taxon>Nematoda</taxon>
        <taxon>Chromadorea</taxon>
        <taxon>Rhabditida</taxon>
        <taxon>Tylenchina</taxon>
        <taxon>Tylenchomorpha</taxon>
        <taxon>Sphaerularioidea</taxon>
        <taxon>Anguinidae</taxon>
        <taxon>Anguininae</taxon>
        <taxon>Ditylenchus</taxon>
    </lineage>
</organism>
<accession>A0AAD4MZH0</accession>
<reference evidence="1" key="1">
    <citation type="submission" date="2022-01" db="EMBL/GenBank/DDBJ databases">
        <title>Genome Sequence Resource for Two Populations of Ditylenchus destructor, the Migratory Endoparasitic Phytonematode.</title>
        <authorList>
            <person name="Zhang H."/>
            <person name="Lin R."/>
            <person name="Xie B."/>
        </authorList>
    </citation>
    <scope>NUCLEOTIDE SEQUENCE</scope>
    <source>
        <strain evidence="1">BazhouSP</strain>
    </source>
</reference>
<keyword evidence="2" id="KW-1185">Reference proteome</keyword>
<dbReference type="AlphaFoldDB" id="A0AAD4MZH0"/>
<dbReference type="EMBL" id="JAKKPZ010000035">
    <property type="protein sequence ID" value="KAI1708486.1"/>
    <property type="molecule type" value="Genomic_DNA"/>
</dbReference>
<protein>
    <recommendedName>
        <fullName evidence="3">F-box domain-containing protein</fullName>
    </recommendedName>
</protein>
<proteinExistence type="predicted"/>
<evidence type="ECO:0008006" key="3">
    <source>
        <dbReference type="Google" id="ProtNLM"/>
    </source>
</evidence>
<comment type="caution">
    <text evidence="1">The sequence shown here is derived from an EMBL/GenBank/DDBJ whole genome shotgun (WGS) entry which is preliminary data.</text>
</comment>
<dbReference type="Proteomes" id="UP001201812">
    <property type="component" value="Unassembled WGS sequence"/>
</dbReference>
<evidence type="ECO:0000313" key="2">
    <source>
        <dbReference type="Proteomes" id="UP001201812"/>
    </source>
</evidence>